<feature type="compositionally biased region" description="Basic and acidic residues" evidence="7">
    <location>
        <begin position="485"/>
        <end position="508"/>
    </location>
</feature>
<keyword evidence="11" id="KW-1185">Reference proteome</keyword>
<protein>
    <submittedName>
        <fullName evidence="10">Pantothenate transporter liz1</fullName>
    </submittedName>
</protein>
<dbReference type="SUPFAM" id="SSF103473">
    <property type="entry name" value="MFS general substrate transporter"/>
    <property type="match status" value="1"/>
</dbReference>
<dbReference type="GO" id="GO:0016020">
    <property type="term" value="C:membrane"/>
    <property type="evidence" value="ECO:0007669"/>
    <property type="project" value="UniProtKB-SubCell"/>
</dbReference>
<feature type="transmembrane region" description="Helical" evidence="8">
    <location>
        <begin position="324"/>
        <end position="343"/>
    </location>
</feature>
<name>A0AAE0NPB4_9PEZI</name>
<dbReference type="EMBL" id="JAULSW010000004">
    <property type="protein sequence ID" value="KAK3385168.1"/>
    <property type="molecule type" value="Genomic_DNA"/>
</dbReference>
<dbReference type="GO" id="GO:0022857">
    <property type="term" value="F:transmembrane transporter activity"/>
    <property type="evidence" value="ECO:0007669"/>
    <property type="project" value="InterPro"/>
</dbReference>
<dbReference type="FunFam" id="1.20.1250.20:FF:000065">
    <property type="entry name" value="Putative MFS pantothenate transporter"/>
    <property type="match status" value="1"/>
</dbReference>
<organism evidence="10 11">
    <name type="scientific">Podospora didyma</name>
    <dbReference type="NCBI Taxonomy" id="330526"/>
    <lineage>
        <taxon>Eukaryota</taxon>
        <taxon>Fungi</taxon>
        <taxon>Dikarya</taxon>
        <taxon>Ascomycota</taxon>
        <taxon>Pezizomycotina</taxon>
        <taxon>Sordariomycetes</taxon>
        <taxon>Sordariomycetidae</taxon>
        <taxon>Sordariales</taxon>
        <taxon>Podosporaceae</taxon>
        <taxon>Podospora</taxon>
    </lineage>
</organism>
<evidence type="ECO:0000256" key="8">
    <source>
        <dbReference type="SAM" id="Phobius"/>
    </source>
</evidence>
<evidence type="ECO:0000256" key="4">
    <source>
        <dbReference type="ARBA" id="ARBA00022989"/>
    </source>
</evidence>
<dbReference type="Gene3D" id="1.20.1250.20">
    <property type="entry name" value="MFS general substrate transporter like domains"/>
    <property type="match status" value="2"/>
</dbReference>
<evidence type="ECO:0000256" key="7">
    <source>
        <dbReference type="SAM" id="MobiDB-lite"/>
    </source>
</evidence>
<feature type="transmembrane region" description="Helical" evidence="8">
    <location>
        <begin position="350"/>
        <end position="373"/>
    </location>
</feature>
<dbReference type="Proteomes" id="UP001285441">
    <property type="component" value="Unassembled WGS sequence"/>
</dbReference>
<accession>A0AAE0NPB4</accession>
<feature type="transmembrane region" description="Helical" evidence="8">
    <location>
        <begin position="379"/>
        <end position="398"/>
    </location>
</feature>
<feature type="transmembrane region" description="Helical" evidence="8">
    <location>
        <begin position="97"/>
        <end position="114"/>
    </location>
</feature>
<feature type="transmembrane region" description="Helical" evidence="8">
    <location>
        <begin position="146"/>
        <end position="169"/>
    </location>
</feature>
<feature type="transmembrane region" description="Helical" evidence="8">
    <location>
        <begin position="181"/>
        <end position="203"/>
    </location>
</feature>
<evidence type="ECO:0000313" key="11">
    <source>
        <dbReference type="Proteomes" id="UP001285441"/>
    </source>
</evidence>
<comment type="subcellular location">
    <subcellularLocation>
        <location evidence="1">Membrane</location>
        <topology evidence="1">Multi-pass membrane protein</topology>
    </subcellularLocation>
</comment>
<evidence type="ECO:0000256" key="6">
    <source>
        <dbReference type="ARBA" id="ARBA00037968"/>
    </source>
</evidence>
<feature type="domain" description="Major facilitator superfamily (MFS) profile" evidence="9">
    <location>
        <begin position="55"/>
        <end position="471"/>
    </location>
</feature>
<dbReference type="InterPro" id="IPR011701">
    <property type="entry name" value="MFS"/>
</dbReference>
<feature type="transmembrane region" description="Helical" evidence="8">
    <location>
        <begin position="121"/>
        <end position="140"/>
    </location>
</feature>
<comment type="similarity">
    <text evidence="6">Belongs to the major facilitator superfamily. Allantoate permease family.</text>
</comment>
<proteinExistence type="inferred from homology"/>
<gene>
    <name evidence="10" type="ORF">B0H63DRAFT_414243</name>
</gene>
<feature type="transmembrane region" description="Helical" evidence="8">
    <location>
        <begin position="215"/>
        <end position="237"/>
    </location>
</feature>
<keyword evidence="2" id="KW-0813">Transport</keyword>
<comment type="caution">
    <text evidence="10">The sequence shown here is derived from an EMBL/GenBank/DDBJ whole genome shotgun (WGS) entry which is preliminary data.</text>
</comment>
<dbReference type="PANTHER" id="PTHR43791:SF39">
    <property type="entry name" value="TRANSPORTER LIZ1_SEO1, PUTATIVE (AFU_ORTHOLOGUE AFUA_3G00980)-RELATED"/>
    <property type="match status" value="1"/>
</dbReference>
<keyword evidence="3 8" id="KW-0812">Transmembrane</keyword>
<reference evidence="10" key="1">
    <citation type="journal article" date="2023" name="Mol. Phylogenet. Evol.">
        <title>Genome-scale phylogeny and comparative genomics of the fungal order Sordariales.</title>
        <authorList>
            <person name="Hensen N."/>
            <person name="Bonometti L."/>
            <person name="Westerberg I."/>
            <person name="Brannstrom I.O."/>
            <person name="Guillou S."/>
            <person name="Cros-Aarteil S."/>
            <person name="Calhoun S."/>
            <person name="Haridas S."/>
            <person name="Kuo A."/>
            <person name="Mondo S."/>
            <person name="Pangilinan J."/>
            <person name="Riley R."/>
            <person name="LaButti K."/>
            <person name="Andreopoulos B."/>
            <person name="Lipzen A."/>
            <person name="Chen C."/>
            <person name="Yan M."/>
            <person name="Daum C."/>
            <person name="Ng V."/>
            <person name="Clum A."/>
            <person name="Steindorff A."/>
            <person name="Ohm R.A."/>
            <person name="Martin F."/>
            <person name="Silar P."/>
            <person name="Natvig D.O."/>
            <person name="Lalanne C."/>
            <person name="Gautier V."/>
            <person name="Ament-Velasquez S.L."/>
            <person name="Kruys A."/>
            <person name="Hutchinson M.I."/>
            <person name="Powell A.J."/>
            <person name="Barry K."/>
            <person name="Miller A.N."/>
            <person name="Grigoriev I.V."/>
            <person name="Debuchy R."/>
            <person name="Gladieux P."/>
            <person name="Hiltunen Thoren M."/>
            <person name="Johannesson H."/>
        </authorList>
    </citation>
    <scope>NUCLEOTIDE SEQUENCE</scope>
    <source>
        <strain evidence="10">CBS 232.78</strain>
    </source>
</reference>
<evidence type="ECO:0000256" key="5">
    <source>
        <dbReference type="ARBA" id="ARBA00023136"/>
    </source>
</evidence>
<evidence type="ECO:0000313" key="10">
    <source>
        <dbReference type="EMBL" id="KAK3385168.1"/>
    </source>
</evidence>
<keyword evidence="4 8" id="KW-1133">Transmembrane helix</keyword>
<evidence type="ECO:0000256" key="2">
    <source>
        <dbReference type="ARBA" id="ARBA00022448"/>
    </source>
</evidence>
<dbReference type="PANTHER" id="PTHR43791">
    <property type="entry name" value="PERMEASE-RELATED"/>
    <property type="match status" value="1"/>
</dbReference>
<feature type="transmembrane region" description="Helical" evidence="8">
    <location>
        <begin position="443"/>
        <end position="464"/>
    </location>
</feature>
<evidence type="ECO:0000256" key="3">
    <source>
        <dbReference type="ARBA" id="ARBA00022692"/>
    </source>
</evidence>
<feature type="transmembrane region" description="Helical" evidence="8">
    <location>
        <begin position="410"/>
        <end position="431"/>
    </location>
</feature>
<sequence>MDAPPTATAPTIAAVNDGTPPEKTKLSILSYIWDKDTHLKSAAERKLLRKLDLSILIIACLGFFMKFLDQTNMVNAYVSGMKQDLQMNANEYTYANTYYTIGYAIMQIPSTLIVQKVPPRIWLAFAEVGWGAFTFAQAGLRNTDQLYAFRFLVGLFESSFSPVMIYVMGSWYTHTELAKRITIFQASAVFGTTFSGYLQAAVYNNLNGVHGIAGWRWLYIVCGCMTVPVGIATFFFFPDGGPYTTSAWFLTEDERALAVERVRKQGTAPPAKITWGTFTRILGRWRWYAFTLGYILYGCSSMAGGFFGIWLISEKFSVTDANVIPTGTWLISGFCTLVWGFLSDITGSRFLFVVIPLTLGIIPNAILAAWPPGIGIKEFAFLFSGVQLMPGVFFAWAAEICRDDNEERAVIVASMNGLSYAILAWLPILIFPQTMAPDFRYGFPTSLALLLAAIVAVIGIWLLVKREAKIKDGRTEVEDGVSSEGDAKAKSDRDVDEKRDAHVEQLAA</sequence>
<dbReference type="Pfam" id="PF07690">
    <property type="entry name" value="MFS_1"/>
    <property type="match status" value="1"/>
</dbReference>
<evidence type="ECO:0000256" key="1">
    <source>
        <dbReference type="ARBA" id="ARBA00004141"/>
    </source>
</evidence>
<reference evidence="10" key="2">
    <citation type="submission" date="2023-06" db="EMBL/GenBank/DDBJ databases">
        <authorList>
            <consortium name="Lawrence Berkeley National Laboratory"/>
            <person name="Haridas S."/>
            <person name="Hensen N."/>
            <person name="Bonometti L."/>
            <person name="Westerberg I."/>
            <person name="Brannstrom I.O."/>
            <person name="Guillou S."/>
            <person name="Cros-Aarteil S."/>
            <person name="Calhoun S."/>
            <person name="Kuo A."/>
            <person name="Mondo S."/>
            <person name="Pangilinan J."/>
            <person name="Riley R."/>
            <person name="LaButti K."/>
            <person name="Andreopoulos B."/>
            <person name="Lipzen A."/>
            <person name="Chen C."/>
            <person name="Yanf M."/>
            <person name="Daum C."/>
            <person name="Ng V."/>
            <person name="Clum A."/>
            <person name="Steindorff A."/>
            <person name="Ohm R."/>
            <person name="Martin F."/>
            <person name="Silar P."/>
            <person name="Natvig D."/>
            <person name="Lalanne C."/>
            <person name="Gautier V."/>
            <person name="Ament-velasquez S.L."/>
            <person name="Kruys A."/>
            <person name="Hutchinson M.I."/>
            <person name="Powell A.J."/>
            <person name="Barry K."/>
            <person name="Miller A.N."/>
            <person name="Grigoriev I.V."/>
            <person name="Debuchy R."/>
            <person name="Gladieux P."/>
            <person name="Thoren M.H."/>
            <person name="Johannesson H."/>
        </authorList>
    </citation>
    <scope>NUCLEOTIDE SEQUENCE</scope>
    <source>
        <strain evidence="10">CBS 232.78</strain>
    </source>
</reference>
<dbReference type="PROSITE" id="PS50850">
    <property type="entry name" value="MFS"/>
    <property type="match status" value="1"/>
</dbReference>
<dbReference type="InterPro" id="IPR036259">
    <property type="entry name" value="MFS_trans_sf"/>
</dbReference>
<dbReference type="InterPro" id="IPR020846">
    <property type="entry name" value="MFS_dom"/>
</dbReference>
<feature type="transmembrane region" description="Helical" evidence="8">
    <location>
        <begin position="51"/>
        <end position="68"/>
    </location>
</feature>
<dbReference type="AlphaFoldDB" id="A0AAE0NPB4"/>
<feature type="region of interest" description="Disordered" evidence="7">
    <location>
        <begin position="475"/>
        <end position="508"/>
    </location>
</feature>
<feature type="transmembrane region" description="Helical" evidence="8">
    <location>
        <begin position="287"/>
        <end position="312"/>
    </location>
</feature>
<keyword evidence="5 8" id="KW-0472">Membrane</keyword>
<evidence type="ECO:0000259" key="9">
    <source>
        <dbReference type="PROSITE" id="PS50850"/>
    </source>
</evidence>